<evidence type="ECO:0000313" key="2">
    <source>
        <dbReference type="EMBL" id="RNF50961.1"/>
    </source>
</evidence>
<dbReference type="InterPro" id="IPR021732">
    <property type="entry name" value="DUF3301"/>
</dbReference>
<dbReference type="Pfam" id="PF11743">
    <property type="entry name" value="DUF3301"/>
    <property type="match status" value="1"/>
</dbReference>
<evidence type="ECO:0000256" key="1">
    <source>
        <dbReference type="SAM" id="Phobius"/>
    </source>
</evidence>
<sequence length="104" mass="11886">MNLQLTDIIIALTVGVCLYAWWRNASVREQALISAKKHCDSLNLQLLDGSVAGSEWRPLWANGEIKIRRRYKFEFSSSGSARYTGEITYLGNNQHSIWLSPHDF</sequence>
<evidence type="ECO:0000313" key="3">
    <source>
        <dbReference type="Proteomes" id="UP000280507"/>
    </source>
</evidence>
<dbReference type="Proteomes" id="UP000280507">
    <property type="component" value="Unassembled WGS sequence"/>
</dbReference>
<comment type="caution">
    <text evidence="2">The sequence shown here is derived from an EMBL/GenBank/DDBJ whole genome shotgun (WGS) entry which is preliminary data.</text>
</comment>
<dbReference type="EMBL" id="RIZG01000004">
    <property type="protein sequence ID" value="RNF50961.1"/>
    <property type="molecule type" value="Genomic_DNA"/>
</dbReference>
<feature type="transmembrane region" description="Helical" evidence="1">
    <location>
        <begin position="6"/>
        <end position="22"/>
    </location>
</feature>
<name>A0A3M8Q5N9_9GAMM</name>
<reference evidence="2 3" key="1">
    <citation type="journal article" date="2012" name="Int. J. Syst. Evol. Microbiol.">
        <title>Marinomonas hwangdonensis sp. nov., isolated from seawater.</title>
        <authorList>
            <person name="Jung Y.T."/>
            <person name="Oh T.K."/>
            <person name="Yoon J.H."/>
        </authorList>
    </citation>
    <scope>NUCLEOTIDE SEQUENCE [LARGE SCALE GENOMIC DNA]</scope>
    <source>
        <strain evidence="2 3">HDW-15</strain>
    </source>
</reference>
<protein>
    <submittedName>
        <fullName evidence="2">DUF3301 domain-containing protein</fullName>
    </submittedName>
</protein>
<dbReference type="RefSeq" id="WP_123095474.1">
    <property type="nucleotide sequence ID" value="NZ_RIZG01000004.1"/>
</dbReference>
<keyword evidence="1" id="KW-1133">Transmembrane helix</keyword>
<dbReference type="AlphaFoldDB" id="A0A3M8Q5N9"/>
<keyword evidence="3" id="KW-1185">Reference proteome</keyword>
<organism evidence="2 3">
    <name type="scientific">Marinomonas hwangdonensis</name>
    <dbReference type="NCBI Taxonomy" id="1053647"/>
    <lineage>
        <taxon>Bacteria</taxon>
        <taxon>Pseudomonadati</taxon>
        <taxon>Pseudomonadota</taxon>
        <taxon>Gammaproteobacteria</taxon>
        <taxon>Oceanospirillales</taxon>
        <taxon>Oceanospirillaceae</taxon>
        <taxon>Marinomonas</taxon>
    </lineage>
</organism>
<gene>
    <name evidence="2" type="ORF">EBI00_08335</name>
</gene>
<keyword evidence="1" id="KW-0472">Membrane</keyword>
<proteinExistence type="predicted"/>
<dbReference type="OrthoDB" id="5959530at2"/>
<accession>A0A3M8Q5N9</accession>
<keyword evidence="1" id="KW-0812">Transmembrane</keyword>